<reference evidence="2" key="1">
    <citation type="journal article" date="2016" name="Nature">
        <title>Genome evolution in the allotetraploid frog Xenopus laevis.</title>
        <authorList>
            <person name="Session A.M."/>
            <person name="Uno Y."/>
            <person name="Kwon T."/>
            <person name="Chapman J.A."/>
            <person name="Toyoda A."/>
            <person name="Takahashi S."/>
            <person name="Fukui A."/>
            <person name="Hikosaka A."/>
            <person name="Suzuki A."/>
            <person name="Kondo M."/>
            <person name="van Heeringen S.J."/>
            <person name="Quigley I."/>
            <person name="Heinz S."/>
            <person name="Ogino H."/>
            <person name="Ochi H."/>
            <person name="Hellsten U."/>
            <person name="Lyons J.B."/>
            <person name="Simakov O."/>
            <person name="Putnam N."/>
            <person name="Stites J."/>
            <person name="Kuroki Y."/>
            <person name="Tanaka T."/>
            <person name="Michiue T."/>
            <person name="Watanabe M."/>
            <person name="Bogdanovic O."/>
            <person name="Lister R."/>
            <person name="Georgiou G."/>
            <person name="Paranjpe S.S."/>
            <person name="van Kruijsbergen I."/>
            <person name="Shu S."/>
            <person name="Carlson J."/>
            <person name="Kinoshita T."/>
            <person name="Ohta Y."/>
            <person name="Mawaribuchi S."/>
            <person name="Jenkins J."/>
            <person name="Grimwood J."/>
            <person name="Schmutz J."/>
            <person name="Mitros T."/>
            <person name="Mozaffari S.V."/>
            <person name="Suzuki Y."/>
            <person name="Haramoto Y."/>
            <person name="Yamamoto T.S."/>
            <person name="Takagi C."/>
            <person name="Heald R."/>
            <person name="Miller K."/>
            <person name="Haudenschild C."/>
            <person name="Kitzman J."/>
            <person name="Nakayama T."/>
            <person name="Izutsu Y."/>
            <person name="Robert J."/>
            <person name="Fortriede J."/>
            <person name="Burns K."/>
            <person name="Lotay V."/>
            <person name="Karimi K."/>
            <person name="Yasuoka Y."/>
            <person name="Dichmann D.S."/>
            <person name="Flajnik M.F."/>
            <person name="Houston D.W."/>
            <person name="Shendure J."/>
            <person name="DuPasquier L."/>
            <person name="Vize P.D."/>
            <person name="Zorn A.M."/>
            <person name="Ito M."/>
            <person name="Marcotte E.M."/>
            <person name="Wallingford J.B."/>
            <person name="Ito Y."/>
            <person name="Asashima M."/>
            <person name="Ueno N."/>
            <person name="Matsuda Y."/>
            <person name="Veenstra G.J."/>
            <person name="Fujiyama A."/>
            <person name="Harland R.M."/>
            <person name="Taira M."/>
            <person name="Rokhsar D.S."/>
        </authorList>
    </citation>
    <scope>NUCLEOTIDE SEQUENCE [LARGE SCALE GENOMIC DNA]</scope>
    <source>
        <strain evidence="2">J</strain>
    </source>
</reference>
<dbReference type="EMBL" id="CM004470">
    <property type="protein sequence ID" value="OCT88780.1"/>
    <property type="molecule type" value="Genomic_DNA"/>
</dbReference>
<sequence length="94" mass="10508">MKYVKCVSLIPKCPFQCVTLMLVILITCRSTEDLDAKNKNCPALSIDHKLDQPSFFPARPVKYQPGGMETLIVSKTRVHCSEFSIRPGKNLIGP</sequence>
<evidence type="ECO:0000313" key="2">
    <source>
        <dbReference type="Proteomes" id="UP000694892"/>
    </source>
</evidence>
<gene>
    <name evidence="1" type="ORF">XELAEV_18017409mg</name>
</gene>
<organism evidence="1 2">
    <name type="scientific">Xenopus laevis</name>
    <name type="common">African clawed frog</name>
    <dbReference type="NCBI Taxonomy" id="8355"/>
    <lineage>
        <taxon>Eukaryota</taxon>
        <taxon>Metazoa</taxon>
        <taxon>Chordata</taxon>
        <taxon>Craniata</taxon>
        <taxon>Vertebrata</taxon>
        <taxon>Euteleostomi</taxon>
        <taxon>Amphibia</taxon>
        <taxon>Batrachia</taxon>
        <taxon>Anura</taxon>
        <taxon>Pipoidea</taxon>
        <taxon>Pipidae</taxon>
        <taxon>Xenopodinae</taxon>
        <taxon>Xenopus</taxon>
        <taxon>Xenopus</taxon>
    </lineage>
</organism>
<protein>
    <submittedName>
        <fullName evidence="1">Uncharacterized protein</fullName>
    </submittedName>
</protein>
<accession>A0A974DCC6</accession>
<dbReference type="AlphaFoldDB" id="A0A974DCC6"/>
<dbReference type="Proteomes" id="UP000694892">
    <property type="component" value="Chromosome 3L"/>
</dbReference>
<evidence type="ECO:0000313" key="1">
    <source>
        <dbReference type="EMBL" id="OCT88780.1"/>
    </source>
</evidence>
<proteinExistence type="predicted"/>
<name>A0A974DCC6_XENLA</name>